<gene>
    <name evidence="2" type="ORF">EKG36_15520</name>
</gene>
<evidence type="ECO:0000313" key="3">
    <source>
        <dbReference type="Proteomes" id="UP000267400"/>
    </source>
</evidence>
<protein>
    <recommendedName>
        <fullName evidence="4">YceI family protein</fullName>
    </recommendedName>
</protein>
<feature type="chain" id="PRO_5018553119" description="YceI family protein" evidence="1">
    <location>
        <begin position="19"/>
        <end position="191"/>
    </location>
</feature>
<evidence type="ECO:0000313" key="2">
    <source>
        <dbReference type="EMBL" id="RTR00850.1"/>
    </source>
</evidence>
<sequence length="191" mass="20729">MACLALSFAGLVALPTQAAWQLEPSRSGLEATVIEITPSGPVPHRHQVRELSGRIDADGTLRLPLRLNQTDVLERLGPLPPWLAGMTELPLATLVTRLPPARLDGLAVGESLTETLTFRVDAEGVSRQEPLALRFTRAGTDRIRVTNAERIAVDGRELMANPTLRTVMALLGYEQIGDEVPVTLEATLVDR</sequence>
<feature type="signal peptide" evidence="1">
    <location>
        <begin position="1"/>
        <end position="18"/>
    </location>
</feature>
<organism evidence="2 3">
    <name type="scientific">Halomonas nitroreducens</name>
    <dbReference type="NCBI Taxonomy" id="447425"/>
    <lineage>
        <taxon>Bacteria</taxon>
        <taxon>Pseudomonadati</taxon>
        <taxon>Pseudomonadota</taxon>
        <taxon>Gammaproteobacteria</taxon>
        <taxon>Oceanospirillales</taxon>
        <taxon>Halomonadaceae</taxon>
        <taxon>Halomonas</taxon>
    </lineage>
</organism>
<keyword evidence="1" id="KW-0732">Signal</keyword>
<evidence type="ECO:0008006" key="4">
    <source>
        <dbReference type="Google" id="ProtNLM"/>
    </source>
</evidence>
<name>A0A3S0HR27_9GAMM</name>
<dbReference type="Gene3D" id="2.40.128.110">
    <property type="entry name" value="Lipid/polyisoprenoid-binding, YceI-like"/>
    <property type="match status" value="1"/>
</dbReference>
<reference evidence="2 3" key="1">
    <citation type="submission" date="2018-12" db="EMBL/GenBank/DDBJ databases">
        <authorList>
            <person name="Yu L."/>
        </authorList>
    </citation>
    <scope>NUCLEOTIDE SEQUENCE [LARGE SCALE GENOMIC DNA]</scope>
    <source>
        <strain evidence="2 3">11S</strain>
    </source>
</reference>
<dbReference type="OrthoDB" id="6181957at2"/>
<proteinExistence type="predicted"/>
<dbReference type="EMBL" id="RXNS01000015">
    <property type="protein sequence ID" value="RTR00850.1"/>
    <property type="molecule type" value="Genomic_DNA"/>
</dbReference>
<keyword evidence="3" id="KW-1185">Reference proteome</keyword>
<dbReference type="InterPro" id="IPR036761">
    <property type="entry name" value="TTHA0802/YceI-like_sf"/>
</dbReference>
<dbReference type="Proteomes" id="UP000267400">
    <property type="component" value="Unassembled WGS sequence"/>
</dbReference>
<comment type="caution">
    <text evidence="2">The sequence shown here is derived from an EMBL/GenBank/DDBJ whole genome shotgun (WGS) entry which is preliminary data.</text>
</comment>
<evidence type="ECO:0000256" key="1">
    <source>
        <dbReference type="SAM" id="SignalP"/>
    </source>
</evidence>
<accession>A0A3S0HR27</accession>
<dbReference type="AlphaFoldDB" id="A0A3S0HR27"/>